<evidence type="ECO:0000313" key="2">
    <source>
        <dbReference type="Proteomes" id="UP000053558"/>
    </source>
</evidence>
<dbReference type="OrthoDB" id="1001765at2759"/>
<accession>A0A5M3MFS5</accession>
<keyword evidence="2" id="KW-1185">Reference proteome</keyword>
<proteinExistence type="predicted"/>
<evidence type="ECO:0000313" key="1">
    <source>
        <dbReference type="EMBL" id="EIW77465.1"/>
    </source>
</evidence>
<comment type="caution">
    <text evidence="1">The sequence shown here is derived from an EMBL/GenBank/DDBJ whole genome shotgun (WGS) entry which is preliminary data.</text>
</comment>
<dbReference type="GeneID" id="19205986"/>
<name>A0A5M3MFS5_CONPW</name>
<gene>
    <name evidence="1" type="ORF">CONPUDRAFT_168382</name>
</gene>
<sequence>MFVDILDDALALRPRENALYHQGAFENSSLYDLAAGNLSQVVTHIDFLEGALGDAAIPNIIFAFDQSDLGYLGRRALGELWTLRCAEIQAF</sequence>
<organism evidence="1 2">
    <name type="scientific">Coniophora puteana (strain RWD-64-598)</name>
    <name type="common">Brown rot fungus</name>
    <dbReference type="NCBI Taxonomy" id="741705"/>
    <lineage>
        <taxon>Eukaryota</taxon>
        <taxon>Fungi</taxon>
        <taxon>Dikarya</taxon>
        <taxon>Basidiomycota</taxon>
        <taxon>Agaricomycotina</taxon>
        <taxon>Agaricomycetes</taxon>
        <taxon>Agaricomycetidae</taxon>
        <taxon>Boletales</taxon>
        <taxon>Coniophorineae</taxon>
        <taxon>Coniophoraceae</taxon>
        <taxon>Coniophora</taxon>
    </lineage>
</organism>
<protein>
    <submittedName>
        <fullName evidence="1">Uncharacterized protein</fullName>
    </submittedName>
</protein>
<dbReference type="RefSeq" id="XP_007772827.1">
    <property type="nucleotide sequence ID" value="XM_007774637.1"/>
</dbReference>
<reference evidence="2" key="1">
    <citation type="journal article" date="2012" name="Science">
        <title>The Paleozoic origin of enzymatic lignin decomposition reconstructed from 31 fungal genomes.</title>
        <authorList>
            <person name="Floudas D."/>
            <person name="Binder M."/>
            <person name="Riley R."/>
            <person name="Barry K."/>
            <person name="Blanchette R.A."/>
            <person name="Henrissat B."/>
            <person name="Martinez A.T."/>
            <person name="Otillar R."/>
            <person name="Spatafora J.W."/>
            <person name="Yadav J.S."/>
            <person name="Aerts A."/>
            <person name="Benoit I."/>
            <person name="Boyd A."/>
            <person name="Carlson A."/>
            <person name="Copeland A."/>
            <person name="Coutinho P.M."/>
            <person name="de Vries R.P."/>
            <person name="Ferreira P."/>
            <person name="Findley K."/>
            <person name="Foster B."/>
            <person name="Gaskell J."/>
            <person name="Glotzer D."/>
            <person name="Gorecki P."/>
            <person name="Heitman J."/>
            <person name="Hesse C."/>
            <person name="Hori C."/>
            <person name="Igarashi K."/>
            <person name="Jurgens J.A."/>
            <person name="Kallen N."/>
            <person name="Kersten P."/>
            <person name="Kohler A."/>
            <person name="Kuees U."/>
            <person name="Kumar T.K.A."/>
            <person name="Kuo A."/>
            <person name="LaButti K."/>
            <person name="Larrondo L.F."/>
            <person name="Lindquist E."/>
            <person name="Ling A."/>
            <person name="Lombard V."/>
            <person name="Lucas S."/>
            <person name="Lundell T."/>
            <person name="Martin R."/>
            <person name="McLaughlin D.J."/>
            <person name="Morgenstern I."/>
            <person name="Morin E."/>
            <person name="Murat C."/>
            <person name="Nagy L.G."/>
            <person name="Nolan M."/>
            <person name="Ohm R.A."/>
            <person name="Patyshakuliyeva A."/>
            <person name="Rokas A."/>
            <person name="Ruiz-Duenas F.J."/>
            <person name="Sabat G."/>
            <person name="Salamov A."/>
            <person name="Samejima M."/>
            <person name="Schmutz J."/>
            <person name="Slot J.C."/>
            <person name="St John F."/>
            <person name="Stenlid J."/>
            <person name="Sun H."/>
            <person name="Sun S."/>
            <person name="Syed K."/>
            <person name="Tsang A."/>
            <person name="Wiebenga A."/>
            <person name="Young D."/>
            <person name="Pisabarro A."/>
            <person name="Eastwood D.C."/>
            <person name="Martin F."/>
            <person name="Cullen D."/>
            <person name="Grigoriev I.V."/>
            <person name="Hibbett D.S."/>
        </authorList>
    </citation>
    <scope>NUCLEOTIDE SEQUENCE [LARGE SCALE GENOMIC DNA]</scope>
    <source>
        <strain evidence="2">RWD-64-598 SS2</strain>
    </source>
</reference>
<dbReference type="KEGG" id="cput:CONPUDRAFT_168382"/>
<dbReference type="Proteomes" id="UP000053558">
    <property type="component" value="Unassembled WGS sequence"/>
</dbReference>
<dbReference type="EMBL" id="JH711584">
    <property type="protein sequence ID" value="EIW77465.1"/>
    <property type="molecule type" value="Genomic_DNA"/>
</dbReference>
<dbReference type="AlphaFoldDB" id="A0A5M3MFS5"/>